<keyword evidence="4" id="KW-1185">Reference proteome</keyword>
<comment type="caution">
    <text evidence="3">The sequence shown here is derived from an EMBL/GenBank/DDBJ whole genome shotgun (WGS) entry which is preliminary data.</text>
</comment>
<feature type="transmembrane region" description="Helical" evidence="2">
    <location>
        <begin position="115"/>
        <end position="138"/>
    </location>
</feature>
<evidence type="ECO:0000256" key="1">
    <source>
        <dbReference type="SAM" id="MobiDB-lite"/>
    </source>
</evidence>
<evidence type="ECO:0000313" key="3">
    <source>
        <dbReference type="EMBL" id="KAF2864863.1"/>
    </source>
</evidence>
<keyword evidence="2" id="KW-0812">Transmembrane</keyword>
<reference evidence="3 4" key="1">
    <citation type="submission" date="2020-01" db="EMBL/GenBank/DDBJ databases">
        <authorList>
            <consortium name="DOE Joint Genome Institute"/>
            <person name="Haridas S."/>
            <person name="Albert R."/>
            <person name="Binder M."/>
            <person name="Bloem J."/>
            <person name="Labutti K."/>
            <person name="Salamov A."/>
            <person name="Andreopoulos B."/>
            <person name="Baker S.E."/>
            <person name="Barry K."/>
            <person name="Bills G."/>
            <person name="Bluhm B.H."/>
            <person name="Cannon C."/>
            <person name="Castanera R."/>
            <person name="Culley D.E."/>
            <person name="Daum C."/>
            <person name="Ezra D."/>
            <person name="Gonzalez J.B."/>
            <person name="Henrissat B."/>
            <person name="Kuo A."/>
            <person name="Liang C."/>
            <person name="Lipzen A."/>
            <person name="Lutzoni F."/>
            <person name="Magnuson J."/>
            <person name="Mondo S."/>
            <person name="Nolan M."/>
            <person name="Ohm R."/>
            <person name="Pangilinan J."/>
            <person name="Park H.-J.H."/>
            <person name="Ramirez L."/>
            <person name="Alfaro M."/>
            <person name="Sun H."/>
            <person name="Tritt A."/>
            <person name="Yoshinaga Y."/>
            <person name="Zwiers L.-H.L."/>
            <person name="Turgeon B.G."/>
            <person name="Goodwin S.B."/>
            <person name="Spatafora J.W."/>
            <person name="Crous P.W."/>
            <person name="Grigoriev I.V."/>
        </authorList>
    </citation>
    <scope>NUCLEOTIDE SEQUENCE [LARGE SCALE GENOMIC DNA]</scope>
    <source>
        <strain evidence="3 4">CBS 611.86</strain>
    </source>
</reference>
<dbReference type="AlphaFoldDB" id="A0A7C8M3S0"/>
<keyword evidence="2" id="KW-1133">Transmembrane helix</keyword>
<keyword evidence="2" id="KW-0472">Membrane</keyword>
<dbReference type="Proteomes" id="UP000481861">
    <property type="component" value="Unassembled WGS sequence"/>
</dbReference>
<evidence type="ECO:0000313" key="4">
    <source>
        <dbReference type="Proteomes" id="UP000481861"/>
    </source>
</evidence>
<feature type="compositionally biased region" description="Pro residues" evidence="1">
    <location>
        <begin position="737"/>
        <end position="746"/>
    </location>
</feature>
<dbReference type="EMBL" id="JAADJZ010000039">
    <property type="protein sequence ID" value="KAF2864863.1"/>
    <property type="molecule type" value="Genomic_DNA"/>
</dbReference>
<protein>
    <submittedName>
        <fullName evidence="3">Uncharacterized protein</fullName>
    </submittedName>
</protein>
<feature type="compositionally biased region" description="Basic and acidic residues" evidence="1">
    <location>
        <begin position="757"/>
        <end position="766"/>
    </location>
</feature>
<accession>A0A7C8M3S0</accession>
<gene>
    <name evidence="3" type="ORF">BDV95DRAFT_600244</name>
</gene>
<proteinExistence type="predicted"/>
<sequence>MSGLIRSGADYYDVHLGFWTNWARGSVQGATLTISRQSGGLLIAFLAIFIGATGKSFWRISCLLLHRYFSSSTERQDVLHHQRQIILCNSETPQSAMWYLFWMAKAWRKRTRRPIWRLLSILLLAIVCSVAFAVAGIFSSRVTTETANEVLLTGRDCRKAGPGSEDMEFSDFGDLLVPWLSERTAAYLQYAQQCYTNAKNSEDCQQYTRPSLPMKITRNASCPFHEGMCKANSIIVDSGLLHSTRDLGINLASAFQVRVVDHCAPITSEGYVSYHHEDEFPTYPMARFHYGNYTSYDGVVSDYLYQVAPEISSEFDLGIDGDNDITHIRDYKLGMASVDGGTSEVIQAANYFALIPELERVDADVSLYFLSAPGIYYSQPVDDPWYSAHKPGPRKVLSGTQGSDSENPSYAHDDVASVLGCTVQAQFCNPNSHNGPVCQPLGGFWENLLRLSELWEHDTAEQQEFIAWVQDVLKRSYTHFQYVLYYAGNTALDAKFFKEGALPSNQWEKEVLRWAAASTTSLQAAFVESAAGLKGLPRNATQVPDTAQAHRICANQKILSTRYSSFSVLGTALILLLGGLTILLDLTLESLIDIFHSKRIPLPSYFKRKRRHAHSHPPSYAQLEWKSNNSLQLHRLAHEEAEDPGSGCGAGAGAVTWDKCTEIVPVTVGMGTETEPVTLPLLDVRDARHPRHPRRGAGGVREVAVVEDAGMKEKENKSEKEHGITRIDSDATLGDPETPPPPPPPQTRTLTVVPASRSREADISPV</sequence>
<name>A0A7C8M3S0_9PLEO</name>
<evidence type="ECO:0000256" key="2">
    <source>
        <dbReference type="SAM" id="Phobius"/>
    </source>
</evidence>
<feature type="compositionally biased region" description="Basic and acidic residues" evidence="1">
    <location>
        <begin position="709"/>
        <end position="729"/>
    </location>
</feature>
<feature type="region of interest" description="Disordered" evidence="1">
    <location>
        <begin position="708"/>
        <end position="766"/>
    </location>
</feature>
<feature type="transmembrane region" description="Helical" evidence="2">
    <location>
        <begin position="39"/>
        <end position="58"/>
    </location>
</feature>
<organism evidence="3 4">
    <name type="scientific">Massariosphaeria phaeospora</name>
    <dbReference type="NCBI Taxonomy" id="100035"/>
    <lineage>
        <taxon>Eukaryota</taxon>
        <taxon>Fungi</taxon>
        <taxon>Dikarya</taxon>
        <taxon>Ascomycota</taxon>
        <taxon>Pezizomycotina</taxon>
        <taxon>Dothideomycetes</taxon>
        <taxon>Pleosporomycetidae</taxon>
        <taxon>Pleosporales</taxon>
        <taxon>Pleosporales incertae sedis</taxon>
        <taxon>Massariosphaeria</taxon>
    </lineage>
</organism>
<dbReference type="OrthoDB" id="3540210at2759"/>